<feature type="domain" description="ABC transporter" evidence="6">
    <location>
        <begin position="404"/>
        <end position="637"/>
    </location>
</feature>
<dbReference type="InterPro" id="IPR015856">
    <property type="entry name" value="ABC_transpr_CbiO/EcfA_su"/>
</dbReference>
<evidence type="ECO:0000259" key="6">
    <source>
        <dbReference type="PROSITE" id="PS50893"/>
    </source>
</evidence>
<dbReference type="EMBL" id="BAAANL010000006">
    <property type="protein sequence ID" value="GAA1869131.1"/>
    <property type="molecule type" value="Genomic_DNA"/>
</dbReference>
<dbReference type="PANTHER" id="PTHR43553:SF24">
    <property type="entry name" value="ENERGY-COUPLING FACTOR TRANSPORTER ATP-BINDING PROTEIN ECFA1"/>
    <property type="match status" value="1"/>
</dbReference>
<evidence type="ECO:0000256" key="3">
    <source>
        <dbReference type="ARBA" id="ARBA00022741"/>
    </source>
</evidence>
<keyword evidence="2" id="KW-0813">Transport</keyword>
<keyword evidence="8" id="KW-1185">Reference proteome</keyword>
<feature type="region of interest" description="Disordered" evidence="5">
    <location>
        <begin position="1"/>
        <end position="45"/>
    </location>
</feature>
<organism evidence="7 8">
    <name type="scientific">Myceligenerans crystallogenes</name>
    <dbReference type="NCBI Taxonomy" id="316335"/>
    <lineage>
        <taxon>Bacteria</taxon>
        <taxon>Bacillati</taxon>
        <taxon>Actinomycetota</taxon>
        <taxon>Actinomycetes</taxon>
        <taxon>Micrococcales</taxon>
        <taxon>Promicromonosporaceae</taxon>
        <taxon>Myceligenerans</taxon>
    </lineage>
</organism>
<comment type="similarity">
    <text evidence="1">Belongs to the ABC transporter superfamily.</text>
</comment>
<keyword evidence="3" id="KW-0547">Nucleotide-binding</keyword>
<dbReference type="Proteomes" id="UP001501094">
    <property type="component" value="Unassembled WGS sequence"/>
</dbReference>
<name>A0ABN2NLI3_9MICO</name>
<dbReference type="InterPro" id="IPR050095">
    <property type="entry name" value="ECF_ABC_transporter_ATP-bd"/>
</dbReference>
<dbReference type="RefSeq" id="WP_344104333.1">
    <property type="nucleotide sequence ID" value="NZ_BAAANL010000006.1"/>
</dbReference>
<dbReference type="PANTHER" id="PTHR43553">
    <property type="entry name" value="HEAVY METAL TRANSPORTER"/>
    <property type="match status" value="1"/>
</dbReference>
<keyword evidence="4" id="KW-0067">ATP-binding</keyword>
<evidence type="ECO:0000256" key="2">
    <source>
        <dbReference type="ARBA" id="ARBA00022448"/>
    </source>
</evidence>
<feature type="region of interest" description="Disordered" evidence="5">
    <location>
        <begin position="329"/>
        <end position="399"/>
    </location>
</feature>
<dbReference type="CDD" id="cd03225">
    <property type="entry name" value="ABC_cobalt_CbiO_domain1"/>
    <property type="match status" value="2"/>
</dbReference>
<dbReference type="SMART" id="SM00382">
    <property type="entry name" value="AAA"/>
    <property type="match status" value="2"/>
</dbReference>
<dbReference type="InterPro" id="IPR003593">
    <property type="entry name" value="AAA+_ATPase"/>
</dbReference>
<sequence>MPTADDGTNRADPAAVRTAPAPHDGAATSEPAPPAGLAREETASQDAAPCAIEVRGLTFRYPGAEADTLRGVDLRIEAGDFVAVVGGNGSGKTTLCKTFNGLVPHFWNGDLAGSVRVNGRGTRKRSVAELAREVGYVFQDFGNQLVRATVRDDVAYAPLNLGLADWRERADDALAALGLEPYADQHIWSLSGGQQHLTALAGALALAPGILVVDEPAAEVDPVRAATIYDHLTRLNRERGVTVVVIEHHAELVATYARSVVLMDRGTVRWHLPTAEALARTADLEAADIPAPQVVAAARALVPEVAAGSTPVPLTVAECTEMLREAVRGLPPRHPFGEPAQIPAGQGTDGAVPARRASAGRDPDGAAAAAGRGPAGPTVPGAGDPASSSAHPAGPGPAAPIAALRGAGFSYRTVAGPRHRVLDRLDLEFRDGERVALVGSNGAGKSTLLRLLTGLALPDQGVVVVDGRDTRGVTAAELAGTVCHVGQRPEQMLLQDSVRADVAMFPRGRDLPDTDELVERVLERMDLTALADRDGRLLSGGQQRRTTLAIALAMRPQLLLLDEPTSSLDLRSRDDVIGLLNDLSEHIRCTVVATHDMHLVAEWARRVVVLDEGQVIADTDPASLFARPEILERARLLPPQIAQVGAALGLPHTALQVSDLIGMLGIPALADSPDASDAPDAVGPKEEHA</sequence>
<dbReference type="Pfam" id="PF00005">
    <property type="entry name" value="ABC_tran"/>
    <property type="match status" value="2"/>
</dbReference>
<gene>
    <name evidence="7" type="ORF">GCM10009751_29810</name>
</gene>
<feature type="compositionally biased region" description="Low complexity" evidence="5">
    <location>
        <begin position="365"/>
        <end position="393"/>
    </location>
</feature>
<dbReference type="SUPFAM" id="SSF52540">
    <property type="entry name" value="P-loop containing nucleoside triphosphate hydrolases"/>
    <property type="match status" value="2"/>
</dbReference>
<dbReference type="InterPro" id="IPR027417">
    <property type="entry name" value="P-loop_NTPase"/>
</dbReference>
<evidence type="ECO:0000256" key="5">
    <source>
        <dbReference type="SAM" id="MobiDB-lite"/>
    </source>
</evidence>
<evidence type="ECO:0000313" key="7">
    <source>
        <dbReference type="EMBL" id="GAA1869131.1"/>
    </source>
</evidence>
<comment type="caution">
    <text evidence="7">The sequence shown here is derived from an EMBL/GenBank/DDBJ whole genome shotgun (WGS) entry which is preliminary data.</text>
</comment>
<reference evidence="7 8" key="1">
    <citation type="journal article" date="2019" name="Int. J. Syst. Evol. Microbiol.">
        <title>The Global Catalogue of Microorganisms (GCM) 10K type strain sequencing project: providing services to taxonomists for standard genome sequencing and annotation.</title>
        <authorList>
            <consortium name="The Broad Institute Genomics Platform"/>
            <consortium name="The Broad Institute Genome Sequencing Center for Infectious Disease"/>
            <person name="Wu L."/>
            <person name="Ma J."/>
        </authorList>
    </citation>
    <scope>NUCLEOTIDE SEQUENCE [LARGE SCALE GENOMIC DNA]</scope>
    <source>
        <strain evidence="7 8">JCM 14326</strain>
    </source>
</reference>
<dbReference type="Gene3D" id="3.40.50.300">
    <property type="entry name" value="P-loop containing nucleotide triphosphate hydrolases"/>
    <property type="match status" value="2"/>
</dbReference>
<feature type="domain" description="ABC transporter" evidence="6">
    <location>
        <begin position="52"/>
        <end position="290"/>
    </location>
</feature>
<proteinExistence type="inferred from homology"/>
<evidence type="ECO:0000256" key="4">
    <source>
        <dbReference type="ARBA" id="ARBA00022840"/>
    </source>
</evidence>
<dbReference type="InterPro" id="IPR003439">
    <property type="entry name" value="ABC_transporter-like_ATP-bd"/>
</dbReference>
<dbReference type="PROSITE" id="PS50893">
    <property type="entry name" value="ABC_TRANSPORTER_2"/>
    <property type="match status" value="2"/>
</dbReference>
<evidence type="ECO:0000313" key="8">
    <source>
        <dbReference type="Proteomes" id="UP001501094"/>
    </source>
</evidence>
<evidence type="ECO:0000256" key="1">
    <source>
        <dbReference type="ARBA" id="ARBA00005417"/>
    </source>
</evidence>
<accession>A0ABN2NLI3</accession>
<protein>
    <recommendedName>
        <fullName evidence="6">ABC transporter domain-containing protein</fullName>
    </recommendedName>
</protein>